<evidence type="ECO:0000259" key="1">
    <source>
        <dbReference type="Pfam" id="PF09537"/>
    </source>
</evidence>
<dbReference type="OrthoDB" id="282393at2"/>
<dbReference type="InterPro" id="IPR019052">
    <property type="entry name" value="DUF2383"/>
</dbReference>
<dbReference type="Gene3D" id="1.20.1260.10">
    <property type="match status" value="1"/>
</dbReference>
<proteinExistence type="predicted"/>
<dbReference type="InterPro" id="IPR016920">
    <property type="entry name" value="UCP029477"/>
</dbReference>
<reference evidence="2 3" key="1">
    <citation type="submission" date="2019-04" db="EMBL/GenBank/DDBJ databases">
        <title>Sphingobacterium olei sp. nov., isolated from oil-contaminated soil.</title>
        <authorList>
            <person name="Liu B."/>
        </authorList>
    </citation>
    <scope>NUCLEOTIDE SEQUENCE [LARGE SCALE GENOMIC DNA]</scope>
    <source>
        <strain evidence="2 3">Y3L14</strain>
    </source>
</reference>
<dbReference type="Proteomes" id="UP000309872">
    <property type="component" value="Unassembled WGS sequence"/>
</dbReference>
<feature type="domain" description="DUF2383" evidence="1">
    <location>
        <begin position="10"/>
        <end position="118"/>
    </location>
</feature>
<dbReference type="PIRSF" id="PIRSF029477">
    <property type="entry name" value="UCP029477"/>
    <property type="match status" value="1"/>
</dbReference>
<name>A0A4U0GXL8_9SPHI</name>
<gene>
    <name evidence="2" type="ORF">FAZ19_17690</name>
</gene>
<dbReference type="RefSeq" id="WP_136822089.1">
    <property type="nucleotide sequence ID" value="NZ_BMJX01000006.1"/>
</dbReference>
<keyword evidence="3" id="KW-1185">Reference proteome</keyword>
<evidence type="ECO:0000313" key="3">
    <source>
        <dbReference type="Proteomes" id="UP000309872"/>
    </source>
</evidence>
<dbReference type="AlphaFoldDB" id="A0A4U0GXL8"/>
<organism evidence="2 3">
    <name type="scientific">Sphingobacterium alkalisoli</name>
    <dbReference type="NCBI Taxonomy" id="1874115"/>
    <lineage>
        <taxon>Bacteria</taxon>
        <taxon>Pseudomonadati</taxon>
        <taxon>Bacteroidota</taxon>
        <taxon>Sphingobacteriia</taxon>
        <taxon>Sphingobacteriales</taxon>
        <taxon>Sphingobacteriaceae</taxon>
        <taxon>Sphingobacterium</taxon>
    </lineage>
</organism>
<dbReference type="InterPro" id="IPR012347">
    <property type="entry name" value="Ferritin-like"/>
</dbReference>
<evidence type="ECO:0000313" key="2">
    <source>
        <dbReference type="EMBL" id="TJY63414.1"/>
    </source>
</evidence>
<sequence length="154" mass="17656">MENRTKKNTEILNDLIEINNDRIEGYSKAIELLDPAADIDLNSLFEKYIQQSQQFKSELTPLVFKEGENPEEGTRVTGKLFRMWMDLKNTLAGRDRKSILESCERGEDAFKRVYENAWTDAEGLDADVLSMIQSQAELQLAAHDEVKALRDEAE</sequence>
<comment type="caution">
    <text evidence="2">The sequence shown here is derived from an EMBL/GenBank/DDBJ whole genome shotgun (WGS) entry which is preliminary data.</text>
</comment>
<dbReference type="EMBL" id="SUKA01000006">
    <property type="protein sequence ID" value="TJY63414.1"/>
    <property type="molecule type" value="Genomic_DNA"/>
</dbReference>
<protein>
    <submittedName>
        <fullName evidence="2">PA2169 family four-helix-bundle protein</fullName>
    </submittedName>
</protein>
<dbReference type="InterPro" id="IPR011971">
    <property type="entry name" value="CHP02284"/>
</dbReference>
<accession>A0A4U0GXL8</accession>
<dbReference type="NCBIfam" id="TIGR02284">
    <property type="entry name" value="PA2169 family four-helix-bundle protein"/>
    <property type="match status" value="1"/>
</dbReference>
<dbReference type="Pfam" id="PF09537">
    <property type="entry name" value="DUF2383"/>
    <property type="match status" value="1"/>
</dbReference>